<comment type="caution">
    <text evidence="5">The sequence shown here is derived from an EMBL/GenBank/DDBJ whole genome shotgun (WGS) entry which is preliminary data.</text>
</comment>
<proteinExistence type="predicted"/>
<dbReference type="GO" id="GO:0005525">
    <property type="term" value="F:GTP binding"/>
    <property type="evidence" value="ECO:0007669"/>
    <property type="project" value="UniProtKB-KW"/>
</dbReference>
<dbReference type="Gene3D" id="3.40.50.300">
    <property type="entry name" value="P-loop containing nucleotide triphosphate hydrolases"/>
    <property type="match status" value="1"/>
</dbReference>
<keyword evidence="2" id="KW-0342">GTP-binding</keyword>
<evidence type="ECO:0000259" key="4">
    <source>
        <dbReference type="PROSITE" id="PS51721"/>
    </source>
</evidence>
<dbReference type="PROSITE" id="PS50936">
    <property type="entry name" value="ENGC_GTPASE"/>
    <property type="match status" value="1"/>
</dbReference>
<dbReference type="NCBIfam" id="TIGR00157">
    <property type="entry name" value="ribosome small subunit-dependent GTPase A"/>
    <property type="match status" value="1"/>
</dbReference>
<evidence type="ECO:0000256" key="1">
    <source>
        <dbReference type="ARBA" id="ARBA00022741"/>
    </source>
</evidence>
<dbReference type="InterPro" id="IPR010914">
    <property type="entry name" value="RsgA_GTPase_dom"/>
</dbReference>
<organism evidence="5 6">
    <name type="scientific">Artemisia annua</name>
    <name type="common">Sweet wormwood</name>
    <dbReference type="NCBI Taxonomy" id="35608"/>
    <lineage>
        <taxon>Eukaryota</taxon>
        <taxon>Viridiplantae</taxon>
        <taxon>Streptophyta</taxon>
        <taxon>Embryophyta</taxon>
        <taxon>Tracheophyta</taxon>
        <taxon>Spermatophyta</taxon>
        <taxon>Magnoliopsida</taxon>
        <taxon>eudicotyledons</taxon>
        <taxon>Gunneridae</taxon>
        <taxon>Pentapetalae</taxon>
        <taxon>asterids</taxon>
        <taxon>campanulids</taxon>
        <taxon>Asterales</taxon>
        <taxon>Asteraceae</taxon>
        <taxon>Asteroideae</taxon>
        <taxon>Anthemideae</taxon>
        <taxon>Artemisiinae</taxon>
        <taxon>Artemisia</taxon>
    </lineage>
</organism>
<reference evidence="5 6" key="1">
    <citation type="journal article" date="2018" name="Mol. Plant">
        <title>The genome of Artemisia annua provides insight into the evolution of Asteraceae family and artemisinin biosynthesis.</title>
        <authorList>
            <person name="Shen Q."/>
            <person name="Zhang L."/>
            <person name="Liao Z."/>
            <person name="Wang S."/>
            <person name="Yan T."/>
            <person name="Shi P."/>
            <person name="Liu M."/>
            <person name="Fu X."/>
            <person name="Pan Q."/>
            <person name="Wang Y."/>
            <person name="Lv Z."/>
            <person name="Lu X."/>
            <person name="Zhang F."/>
            <person name="Jiang W."/>
            <person name="Ma Y."/>
            <person name="Chen M."/>
            <person name="Hao X."/>
            <person name="Li L."/>
            <person name="Tang Y."/>
            <person name="Lv G."/>
            <person name="Zhou Y."/>
            <person name="Sun X."/>
            <person name="Brodelius P.E."/>
            <person name="Rose J.K.C."/>
            <person name="Tang K."/>
        </authorList>
    </citation>
    <scope>NUCLEOTIDE SEQUENCE [LARGE SCALE GENOMIC DNA]</scope>
    <source>
        <strain evidence="6">cv. Huhao1</strain>
        <tissue evidence="5">Leaf</tissue>
    </source>
</reference>
<feature type="domain" description="EngC GTPase" evidence="3">
    <location>
        <begin position="44"/>
        <end position="206"/>
    </location>
</feature>
<dbReference type="Proteomes" id="UP000245207">
    <property type="component" value="Unassembled WGS sequence"/>
</dbReference>
<dbReference type="GO" id="GO:0003924">
    <property type="term" value="F:GTPase activity"/>
    <property type="evidence" value="ECO:0007669"/>
    <property type="project" value="InterPro"/>
</dbReference>
<name>A0A2U1KIS0_ARTAN</name>
<evidence type="ECO:0000313" key="6">
    <source>
        <dbReference type="Proteomes" id="UP000245207"/>
    </source>
</evidence>
<dbReference type="InterPro" id="IPR027417">
    <property type="entry name" value="P-loop_NTPase"/>
</dbReference>
<evidence type="ECO:0000256" key="2">
    <source>
        <dbReference type="ARBA" id="ARBA00023134"/>
    </source>
</evidence>
<feature type="domain" description="CP-type G" evidence="4">
    <location>
        <begin position="31"/>
        <end position="208"/>
    </location>
</feature>
<dbReference type="AlphaFoldDB" id="A0A2U1KIS0"/>
<dbReference type="EMBL" id="PKPP01017987">
    <property type="protein sequence ID" value="PWA36563.1"/>
    <property type="molecule type" value="Genomic_DNA"/>
</dbReference>
<sequence>MCTARSRKEVIIGDDVIVDAVDWNEGEGILENVVERKSEIAQIANVEKVLVLFSLDQPNVDELLLTRYLVAAESSGIPVSLVVNKSELVDHKTTVLWKSKLRSWGYDPIFCSVKTKRGLKSLMVNLRDQTTVIVGPSGVGKSSLINALGGNNHRDLLLDDSFNSILRKNWLDQASARIRRQEHATPHVSLLPLCGGGYLADTPGFNLPSPSSVTKGSLALCFPEVCSVKLALLNFTF</sequence>
<keyword evidence="6" id="KW-1185">Reference proteome</keyword>
<dbReference type="STRING" id="35608.A0A2U1KIS0"/>
<gene>
    <name evidence="5" type="ORF">CTI12_AA598240</name>
</gene>
<protein>
    <submittedName>
        <fullName evidence="5">Minichromosome maintenance (MCM2/3/5) family protein</fullName>
    </submittedName>
</protein>
<dbReference type="SUPFAM" id="SSF52540">
    <property type="entry name" value="P-loop containing nucleoside triphosphate hydrolases"/>
    <property type="match status" value="1"/>
</dbReference>
<dbReference type="InterPro" id="IPR030378">
    <property type="entry name" value="G_CP_dom"/>
</dbReference>
<accession>A0A2U1KIS0</accession>
<dbReference type="PANTHER" id="PTHR32120:SF11">
    <property type="entry name" value="SMALL RIBOSOMAL SUBUNIT BIOGENESIS GTPASE RSGA 1, MITOCHONDRIAL-RELATED"/>
    <property type="match status" value="1"/>
</dbReference>
<dbReference type="PANTHER" id="PTHR32120">
    <property type="entry name" value="SMALL RIBOSOMAL SUBUNIT BIOGENESIS GTPASE RSGA"/>
    <property type="match status" value="1"/>
</dbReference>
<dbReference type="Pfam" id="PF03193">
    <property type="entry name" value="RsgA_GTPase"/>
    <property type="match status" value="1"/>
</dbReference>
<evidence type="ECO:0000313" key="5">
    <source>
        <dbReference type="EMBL" id="PWA36563.1"/>
    </source>
</evidence>
<dbReference type="PROSITE" id="PS51721">
    <property type="entry name" value="G_CP"/>
    <property type="match status" value="1"/>
</dbReference>
<keyword evidence="1" id="KW-0547">Nucleotide-binding</keyword>
<dbReference type="InterPro" id="IPR004881">
    <property type="entry name" value="Ribosome_biogen_GTPase_RsgA"/>
</dbReference>
<evidence type="ECO:0000259" key="3">
    <source>
        <dbReference type="PROSITE" id="PS50936"/>
    </source>
</evidence>
<dbReference type="OrthoDB" id="442158at2759"/>